<dbReference type="InterPro" id="IPR011009">
    <property type="entry name" value="Kinase-like_dom_sf"/>
</dbReference>
<keyword evidence="4" id="KW-1185">Reference proteome</keyword>
<dbReference type="InParanoid" id="A0A2K3DY95"/>
<evidence type="ECO:0000256" key="1">
    <source>
        <dbReference type="SAM" id="MobiDB-lite"/>
    </source>
</evidence>
<dbReference type="SUPFAM" id="SSF56112">
    <property type="entry name" value="Protein kinase-like (PK-like)"/>
    <property type="match status" value="1"/>
</dbReference>
<dbReference type="InterPro" id="IPR000719">
    <property type="entry name" value="Prot_kinase_dom"/>
</dbReference>
<sequence length="489" mass="52183">MPRGRGRQQNWAVKAAALRRQNDAREPVLGAINVPTGPTKRGRNTPPDVLPGMGAYLLSPTRRKVAAGSLAKAPLPPAAPQPKNHADLLRDSIASFAPTMPAPLAANDVRWVYGVSKYKCAFREVQYAAVIMSDSLLATGAGARGPQLQSNAGGHFKHVACKTVTLMIPPDQLQALQQHRRSGSGGGAGLAALPLHVRVMAREAVCCSLVAARFQAVHGPESVGLCISKMLGWSVEQVEGGAGRVASSYRMVTYSEWLENGSLRDYLVKLFAPDMVPGDNQAATQQPDSKRYTKTIEALLQVVHLLQLLSRAGVVLGDLKLENLLVDARGRVKLTDLDGASLLPLADVQAAAAQVRAMAQQATVGPAAAGSYCMGQSAVWRALDWQRAPDAPSMMTPGFAPPEMTDAADPHMTALSHVYLVGASLEYVLTQLQDSKLAPGGRVTPGKERDAAFVAELLALAGRMQADAPVRRPTTRTLRQELEGMKARW</sequence>
<feature type="domain" description="Protein kinase" evidence="2">
    <location>
        <begin position="133"/>
        <end position="489"/>
    </location>
</feature>
<dbReference type="Proteomes" id="UP000006906">
    <property type="component" value="Chromosome 3"/>
</dbReference>
<dbReference type="RefSeq" id="XP_042926283.1">
    <property type="nucleotide sequence ID" value="XM_043061154.1"/>
</dbReference>
<gene>
    <name evidence="3" type="ORF">CHLRE_03g188850v5</name>
</gene>
<dbReference type="Gramene" id="PNW85488">
    <property type="protein sequence ID" value="PNW85488"/>
    <property type="gene ID" value="CHLRE_03g188850v5"/>
</dbReference>
<name>A0A2K3DY95_CHLRE</name>
<protein>
    <recommendedName>
        <fullName evidence="2">Protein kinase domain-containing protein</fullName>
    </recommendedName>
</protein>
<dbReference type="GO" id="GO:0007165">
    <property type="term" value="P:signal transduction"/>
    <property type="evidence" value="ECO:0000318"/>
    <property type="project" value="GO_Central"/>
</dbReference>
<dbReference type="GO" id="GO:0004674">
    <property type="term" value="F:protein serine/threonine kinase activity"/>
    <property type="evidence" value="ECO:0000318"/>
    <property type="project" value="GO_Central"/>
</dbReference>
<dbReference type="AlphaFoldDB" id="A0A2K3DY95"/>
<dbReference type="PROSITE" id="PS50011">
    <property type="entry name" value="PROTEIN_KINASE_DOM"/>
    <property type="match status" value="1"/>
</dbReference>
<proteinExistence type="predicted"/>
<evidence type="ECO:0000313" key="4">
    <source>
        <dbReference type="Proteomes" id="UP000006906"/>
    </source>
</evidence>
<dbReference type="KEGG" id="cre:CHLRE_03g188850v5"/>
<accession>A0A2K3DY95</accession>
<feature type="region of interest" description="Disordered" evidence="1">
    <location>
        <begin position="22"/>
        <end position="49"/>
    </location>
</feature>
<dbReference type="GO" id="GO:0005524">
    <property type="term" value="F:ATP binding"/>
    <property type="evidence" value="ECO:0007669"/>
    <property type="project" value="InterPro"/>
</dbReference>
<reference evidence="3 4" key="1">
    <citation type="journal article" date="2007" name="Science">
        <title>The Chlamydomonas genome reveals the evolution of key animal and plant functions.</title>
        <authorList>
            <person name="Merchant S.S."/>
            <person name="Prochnik S.E."/>
            <person name="Vallon O."/>
            <person name="Harris E.H."/>
            <person name="Karpowicz S.J."/>
            <person name="Witman G.B."/>
            <person name="Terry A."/>
            <person name="Salamov A."/>
            <person name="Fritz-Laylin L.K."/>
            <person name="Marechal-Drouard L."/>
            <person name="Marshall W.F."/>
            <person name="Qu L.H."/>
            <person name="Nelson D.R."/>
            <person name="Sanderfoot A.A."/>
            <person name="Spalding M.H."/>
            <person name="Kapitonov V.V."/>
            <person name="Ren Q."/>
            <person name="Ferris P."/>
            <person name="Lindquist E."/>
            <person name="Shapiro H."/>
            <person name="Lucas S.M."/>
            <person name="Grimwood J."/>
            <person name="Schmutz J."/>
            <person name="Cardol P."/>
            <person name="Cerutti H."/>
            <person name="Chanfreau G."/>
            <person name="Chen C.L."/>
            <person name="Cognat V."/>
            <person name="Croft M.T."/>
            <person name="Dent R."/>
            <person name="Dutcher S."/>
            <person name="Fernandez E."/>
            <person name="Fukuzawa H."/>
            <person name="Gonzalez-Ballester D."/>
            <person name="Gonzalez-Halphen D."/>
            <person name="Hallmann A."/>
            <person name="Hanikenne M."/>
            <person name="Hippler M."/>
            <person name="Inwood W."/>
            <person name="Jabbari K."/>
            <person name="Kalanon M."/>
            <person name="Kuras R."/>
            <person name="Lefebvre P.A."/>
            <person name="Lemaire S.D."/>
            <person name="Lobanov A.V."/>
            <person name="Lohr M."/>
            <person name="Manuell A."/>
            <person name="Meier I."/>
            <person name="Mets L."/>
            <person name="Mittag M."/>
            <person name="Mittelmeier T."/>
            <person name="Moroney J.V."/>
            <person name="Moseley J."/>
            <person name="Napoli C."/>
            <person name="Nedelcu A.M."/>
            <person name="Niyogi K."/>
            <person name="Novoselov S.V."/>
            <person name="Paulsen I.T."/>
            <person name="Pazour G."/>
            <person name="Purton S."/>
            <person name="Ral J.P."/>
            <person name="Riano-Pachon D.M."/>
            <person name="Riekhof W."/>
            <person name="Rymarquis L."/>
            <person name="Schroda M."/>
            <person name="Stern D."/>
            <person name="Umen J."/>
            <person name="Willows R."/>
            <person name="Wilson N."/>
            <person name="Zimmer S.L."/>
            <person name="Allmer J."/>
            <person name="Balk J."/>
            <person name="Bisova K."/>
            <person name="Chen C.J."/>
            <person name="Elias M."/>
            <person name="Gendler K."/>
            <person name="Hauser C."/>
            <person name="Lamb M.R."/>
            <person name="Ledford H."/>
            <person name="Long J.C."/>
            <person name="Minagawa J."/>
            <person name="Page M.D."/>
            <person name="Pan J."/>
            <person name="Pootakham W."/>
            <person name="Roje S."/>
            <person name="Rose A."/>
            <person name="Stahlberg E."/>
            <person name="Terauchi A.M."/>
            <person name="Yang P."/>
            <person name="Ball S."/>
            <person name="Bowler C."/>
            <person name="Dieckmann C.L."/>
            <person name="Gladyshev V.N."/>
            <person name="Green P."/>
            <person name="Jorgensen R."/>
            <person name="Mayfield S."/>
            <person name="Mueller-Roeber B."/>
            <person name="Rajamani S."/>
            <person name="Sayre R.T."/>
            <person name="Brokstein P."/>
            <person name="Dubchak I."/>
            <person name="Goodstein D."/>
            <person name="Hornick L."/>
            <person name="Huang Y.W."/>
            <person name="Jhaveri J."/>
            <person name="Luo Y."/>
            <person name="Martinez D."/>
            <person name="Ngau W.C."/>
            <person name="Otillar B."/>
            <person name="Poliakov A."/>
            <person name="Porter A."/>
            <person name="Szajkowski L."/>
            <person name="Werner G."/>
            <person name="Zhou K."/>
            <person name="Grigoriev I.V."/>
            <person name="Rokhsar D.S."/>
            <person name="Grossman A.R."/>
        </authorList>
    </citation>
    <scope>NUCLEOTIDE SEQUENCE [LARGE SCALE GENOMIC DNA]</scope>
    <source>
        <strain evidence="4">CC-503</strain>
    </source>
</reference>
<dbReference type="Gene3D" id="1.10.510.10">
    <property type="entry name" value="Transferase(Phosphotransferase) domain 1"/>
    <property type="match status" value="1"/>
</dbReference>
<dbReference type="GeneID" id="5717491"/>
<dbReference type="OrthoDB" id="556466at2759"/>
<organism evidence="3 4">
    <name type="scientific">Chlamydomonas reinhardtii</name>
    <name type="common">Chlamydomonas smithii</name>
    <dbReference type="NCBI Taxonomy" id="3055"/>
    <lineage>
        <taxon>Eukaryota</taxon>
        <taxon>Viridiplantae</taxon>
        <taxon>Chlorophyta</taxon>
        <taxon>core chlorophytes</taxon>
        <taxon>Chlorophyceae</taxon>
        <taxon>CS clade</taxon>
        <taxon>Chlamydomonadales</taxon>
        <taxon>Chlamydomonadaceae</taxon>
        <taxon>Chlamydomonas</taxon>
    </lineage>
</organism>
<dbReference type="EMBL" id="CM008964">
    <property type="protein sequence ID" value="PNW85488.1"/>
    <property type="molecule type" value="Genomic_DNA"/>
</dbReference>
<evidence type="ECO:0000313" key="3">
    <source>
        <dbReference type="EMBL" id="PNW85488.1"/>
    </source>
</evidence>
<evidence type="ECO:0000259" key="2">
    <source>
        <dbReference type="PROSITE" id="PS50011"/>
    </source>
</evidence>